<name>A0A9D4BRB7_DREPO</name>
<dbReference type="PANTHER" id="PTHR46769">
    <property type="entry name" value="POLYCYSTIC KIDNEY AND HEPATIC DISEASE 1 (AUTOSOMAL RECESSIVE)-LIKE 1"/>
    <property type="match status" value="1"/>
</dbReference>
<feature type="domain" description="IPT/TIG" evidence="2">
    <location>
        <begin position="11"/>
        <end position="95"/>
    </location>
</feature>
<feature type="domain" description="IPT/TIG" evidence="2">
    <location>
        <begin position="105"/>
        <end position="183"/>
    </location>
</feature>
<dbReference type="Proteomes" id="UP000828390">
    <property type="component" value="Unassembled WGS sequence"/>
</dbReference>
<dbReference type="SMART" id="SM00429">
    <property type="entry name" value="IPT"/>
    <property type="match status" value="4"/>
</dbReference>
<dbReference type="FunFam" id="2.60.40.10:FF:000616">
    <property type="entry name" value="PKHD1 like 1"/>
    <property type="match status" value="1"/>
</dbReference>
<accession>A0A9D4BRB7</accession>
<keyword evidence="1" id="KW-0732">Signal</keyword>
<proteinExistence type="predicted"/>
<reference evidence="3" key="2">
    <citation type="submission" date="2020-11" db="EMBL/GenBank/DDBJ databases">
        <authorList>
            <person name="McCartney M.A."/>
            <person name="Auch B."/>
            <person name="Kono T."/>
            <person name="Mallez S."/>
            <person name="Becker A."/>
            <person name="Gohl D.M."/>
            <person name="Silverstein K.A.T."/>
            <person name="Koren S."/>
            <person name="Bechman K.B."/>
            <person name="Herman A."/>
            <person name="Abrahante J.E."/>
            <person name="Garbe J."/>
        </authorList>
    </citation>
    <scope>NUCLEOTIDE SEQUENCE</scope>
    <source>
        <strain evidence="3">Duluth1</strain>
        <tissue evidence="3">Whole animal</tissue>
    </source>
</reference>
<feature type="domain" description="IPT/TIG" evidence="2">
    <location>
        <begin position="188"/>
        <end position="268"/>
    </location>
</feature>
<feature type="domain" description="IPT/TIG" evidence="2">
    <location>
        <begin position="272"/>
        <end position="353"/>
    </location>
</feature>
<dbReference type="InterPro" id="IPR013783">
    <property type="entry name" value="Ig-like_fold"/>
</dbReference>
<protein>
    <recommendedName>
        <fullName evidence="2">IPT/TIG domain-containing protein</fullName>
    </recommendedName>
</protein>
<dbReference type="Gene3D" id="2.60.40.10">
    <property type="entry name" value="Immunoglobulins"/>
    <property type="match status" value="4"/>
</dbReference>
<dbReference type="SUPFAM" id="SSF81296">
    <property type="entry name" value="E set domains"/>
    <property type="match status" value="4"/>
</dbReference>
<evidence type="ECO:0000259" key="2">
    <source>
        <dbReference type="SMART" id="SM00429"/>
    </source>
</evidence>
<dbReference type="Pfam" id="PF01833">
    <property type="entry name" value="TIG"/>
    <property type="match status" value="4"/>
</dbReference>
<keyword evidence="4" id="KW-1185">Reference proteome</keyword>
<reference evidence="3" key="1">
    <citation type="journal article" date="2019" name="bioRxiv">
        <title>The Genome of the Zebra Mussel, Dreissena polymorpha: A Resource for Invasive Species Research.</title>
        <authorList>
            <person name="McCartney M.A."/>
            <person name="Auch B."/>
            <person name="Kono T."/>
            <person name="Mallez S."/>
            <person name="Zhang Y."/>
            <person name="Obille A."/>
            <person name="Becker A."/>
            <person name="Abrahante J.E."/>
            <person name="Garbe J."/>
            <person name="Badalamenti J.P."/>
            <person name="Herman A."/>
            <person name="Mangelson H."/>
            <person name="Liachko I."/>
            <person name="Sullivan S."/>
            <person name="Sone E.D."/>
            <person name="Koren S."/>
            <person name="Silverstein K.A.T."/>
            <person name="Beckman K.B."/>
            <person name="Gohl D.M."/>
        </authorList>
    </citation>
    <scope>NUCLEOTIDE SEQUENCE</scope>
    <source>
        <strain evidence="3">Duluth1</strain>
        <tissue evidence="3">Whole animal</tissue>
    </source>
</reference>
<gene>
    <name evidence="3" type="ORF">DPMN_079577</name>
</gene>
<dbReference type="InterPro" id="IPR052387">
    <property type="entry name" value="Fibrocystin"/>
</dbReference>
<evidence type="ECO:0000256" key="1">
    <source>
        <dbReference type="ARBA" id="ARBA00022729"/>
    </source>
</evidence>
<dbReference type="PANTHER" id="PTHR46769:SF2">
    <property type="entry name" value="FIBROCYSTIN-L ISOFORM 2 PRECURSOR-RELATED"/>
    <property type="match status" value="1"/>
</dbReference>
<dbReference type="CDD" id="cd00603">
    <property type="entry name" value="IPT_PCSR"/>
    <property type="match status" value="1"/>
</dbReference>
<dbReference type="AlphaFoldDB" id="A0A9D4BRB7"/>
<sequence>MNAEDKAFAVIPSIESIMPSSGSTAGGALVTITGYGFATKPVVMMDALECKVMESSYTEIICETPPSVQDTRNITVTMMVNGAPLDAKCETLTGKCRYSFVNIYTPKIVSISPTTMSSTTEFTITGSLLGTDSSAVEVVFGDVFGKVTSATGSTLVVSVDNLPAGVNEVTVRVAGSGKASGYVTVTGMPVINGITPSSGSIHGNTTITISGNGFVADTSVLIGGSKCTIVSTSLSKVICVTSSHTDGSANVNVVSNKMPYQAKTFNYAASSSPSVFSISPQSGLPGSELTISGSNLAGGSVTVNLDGVDCLVTSNTDTEIRCNLGNHATGSVPVQVLVDGVGASNSDVMFEFQLALTSVSPSMGELILVFESGMTLSSFCLN</sequence>
<evidence type="ECO:0000313" key="4">
    <source>
        <dbReference type="Proteomes" id="UP000828390"/>
    </source>
</evidence>
<dbReference type="EMBL" id="JAIWYP010000015">
    <property type="protein sequence ID" value="KAH3704521.1"/>
    <property type="molecule type" value="Genomic_DNA"/>
</dbReference>
<evidence type="ECO:0000313" key="3">
    <source>
        <dbReference type="EMBL" id="KAH3704521.1"/>
    </source>
</evidence>
<dbReference type="InterPro" id="IPR002909">
    <property type="entry name" value="IPT_dom"/>
</dbReference>
<comment type="caution">
    <text evidence="3">The sequence shown here is derived from an EMBL/GenBank/DDBJ whole genome shotgun (WGS) entry which is preliminary data.</text>
</comment>
<organism evidence="3 4">
    <name type="scientific">Dreissena polymorpha</name>
    <name type="common">Zebra mussel</name>
    <name type="synonym">Mytilus polymorpha</name>
    <dbReference type="NCBI Taxonomy" id="45954"/>
    <lineage>
        <taxon>Eukaryota</taxon>
        <taxon>Metazoa</taxon>
        <taxon>Spiralia</taxon>
        <taxon>Lophotrochozoa</taxon>
        <taxon>Mollusca</taxon>
        <taxon>Bivalvia</taxon>
        <taxon>Autobranchia</taxon>
        <taxon>Heteroconchia</taxon>
        <taxon>Euheterodonta</taxon>
        <taxon>Imparidentia</taxon>
        <taxon>Neoheterodontei</taxon>
        <taxon>Myida</taxon>
        <taxon>Dreissenoidea</taxon>
        <taxon>Dreissenidae</taxon>
        <taxon>Dreissena</taxon>
    </lineage>
</organism>
<dbReference type="InterPro" id="IPR014756">
    <property type="entry name" value="Ig_E-set"/>
</dbReference>